<dbReference type="AlphaFoldDB" id="A0A6J7HLG1"/>
<evidence type="ECO:0000256" key="2">
    <source>
        <dbReference type="SAM" id="Phobius"/>
    </source>
</evidence>
<feature type="compositionally biased region" description="Basic residues" evidence="1">
    <location>
        <begin position="329"/>
        <end position="345"/>
    </location>
</feature>
<feature type="transmembrane region" description="Helical" evidence="2">
    <location>
        <begin position="20"/>
        <end position="37"/>
    </location>
</feature>
<keyword evidence="2" id="KW-0472">Membrane</keyword>
<feature type="region of interest" description="Disordered" evidence="1">
    <location>
        <begin position="66"/>
        <end position="91"/>
    </location>
</feature>
<dbReference type="EMBL" id="CAFBMK010000111">
    <property type="protein sequence ID" value="CAB4921987.1"/>
    <property type="molecule type" value="Genomic_DNA"/>
</dbReference>
<gene>
    <name evidence="3" type="ORF">UFOPK3564_01886</name>
</gene>
<keyword evidence="2" id="KW-1133">Transmembrane helix</keyword>
<organism evidence="3">
    <name type="scientific">freshwater metagenome</name>
    <dbReference type="NCBI Taxonomy" id="449393"/>
    <lineage>
        <taxon>unclassified sequences</taxon>
        <taxon>metagenomes</taxon>
        <taxon>ecological metagenomes</taxon>
    </lineage>
</organism>
<evidence type="ECO:0000313" key="3">
    <source>
        <dbReference type="EMBL" id="CAB4921987.1"/>
    </source>
</evidence>
<feature type="region of interest" description="Disordered" evidence="1">
    <location>
        <begin position="297"/>
        <end position="345"/>
    </location>
</feature>
<accession>A0A6J7HLG1</accession>
<feature type="compositionally biased region" description="Gly residues" evidence="1">
    <location>
        <begin position="298"/>
        <end position="315"/>
    </location>
</feature>
<proteinExistence type="predicted"/>
<sequence>MSRGGDAAARTRSCAVGPRLALRGVVLVLLLIGWLGAQLTGAPTATADGVVPLAAGSSIATASPLAAGSPFGGDEDAGSADGGASSGDPRPDRLARIAAELRRSRFVVDPELDWQYDGRTRRSVERALRGARIAVFVVALPATDEDESGGDLERVVQALQRRVGRPGLYVAIDQEGRMDLASVGVPLDLRISFSLLYPSRDDRPYEQQERDPAPAPWTTVPGRLGEMLAAVAKARPGPPNGIVDDVAELSSLPGEARDERNREDAIFGVVGGLLLGLVLAGVGLGIAAGVRSVRAAGPGRGPGGGGGAGTGGRPAAGGARSDRGARGSRSGRGRRRGRRGTGRRA</sequence>
<protein>
    <submittedName>
        <fullName evidence="3">Unannotated protein</fullName>
    </submittedName>
</protein>
<keyword evidence="2" id="KW-0812">Transmembrane</keyword>
<name>A0A6J7HLG1_9ZZZZ</name>
<reference evidence="3" key="1">
    <citation type="submission" date="2020-05" db="EMBL/GenBank/DDBJ databases">
        <authorList>
            <person name="Chiriac C."/>
            <person name="Salcher M."/>
            <person name="Ghai R."/>
            <person name="Kavagutti S V."/>
        </authorList>
    </citation>
    <scope>NUCLEOTIDE SEQUENCE</scope>
</reference>
<evidence type="ECO:0000256" key="1">
    <source>
        <dbReference type="SAM" id="MobiDB-lite"/>
    </source>
</evidence>
<feature type="transmembrane region" description="Helical" evidence="2">
    <location>
        <begin position="265"/>
        <end position="290"/>
    </location>
</feature>